<keyword evidence="6" id="KW-1185">Reference proteome</keyword>
<name>A0A4Q2EKU2_9ACTN</name>
<reference evidence="5 6" key="1">
    <citation type="submission" date="2018-01" db="EMBL/GenBank/DDBJ databases">
        <title>Lactibacter flavus gen. nov., sp. nov., a novel bacterium of the family Propionibacteriaceae isolated from raw milk and dairy products.</title>
        <authorList>
            <person name="Wenning M."/>
            <person name="Breitenwieser F."/>
            <person name="Huptas C."/>
            <person name="von Neubeck M."/>
            <person name="Busse H.-J."/>
            <person name="Scherer S."/>
        </authorList>
    </citation>
    <scope>NUCLEOTIDE SEQUENCE [LARGE SCALE GENOMIC DNA]</scope>
    <source>
        <strain evidence="5 6">VG341</strain>
    </source>
</reference>
<evidence type="ECO:0000256" key="1">
    <source>
        <dbReference type="ARBA" id="ARBA00006068"/>
    </source>
</evidence>
<dbReference type="RefSeq" id="WP_129458226.1">
    <property type="nucleotide sequence ID" value="NZ_PPCV01000003.1"/>
</dbReference>
<dbReference type="Gene3D" id="3.40.630.190">
    <property type="entry name" value="LCP protein"/>
    <property type="match status" value="1"/>
</dbReference>
<dbReference type="PANTHER" id="PTHR33392:SF6">
    <property type="entry name" value="POLYISOPRENYL-TEICHOIC ACID--PEPTIDOGLYCAN TEICHOIC ACID TRANSFERASE TAGU"/>
    <property type="match status" value="1"/>
</dbReference>
<feature type="compositionally biased region" description="Pro residues" evidence="2">
    <location>
        <begin position="24"/>
        <end position="35"/>
    </location>
</feature>
<dbReference type="InterPro" id="IPR004474">
    <property type="entry name" value="LytR_CpsA_psr"/>
</dbReference>
<accession>A0A4Q2EKU2</accession>
<evidence type="ECO:0000259" key="4">
    <source>
        <dbReference type="Pfam" id="PF03816"/>
    </source>
</evidence>
<evidence type="ECO:0000313" key="6">
    <source>
        <dbReference type="Proteomes" id="UP000290624"/>
    </source>
</evidence>
<comment type="caution">
    <text evidence="5">The sequence shown here is derived from an EMBL/GenBank/DDBJ whole genome shotgun (WGS) entry which is preliminary data.</text>
</comment>
<protein>
    <submittedName>
        <fullName evidence="5">LytR family transcriptional regulator</fullName>
    </submittedName>
</protein>
<feature type="domain" description="Cell envelope-related transcriptional attenuator" evidence="4">
    <location>
        <begin position="178"/>
        <end position="321"/>
    </location>
</feature>
<dbReference type="NCBIfam" id="TIGR00350">
    <property type="entry name" value="lytR_cpsA_psr"/>
    <property type="match status" value="1"/>
</dbReference>
<feature type="region of interest" description="Disordered" evidence="2">
    <location>
        <begin position="1"/>
        <end position="99"/>
    </location>
</feature>
<dbReference type="AlphaFoldDB" id="A0A4Q2EKU2"/>
<evidence type="ECO:0000256" key="2">
    <source>
        <dbReference type="SAM" id="MobiDB-lite"/>
    </source>
</evidence>
<gene>
    <name evidence="5" type="ORF">C1706_05515</name>
</gene>
<dbReference type="Pfam" id="PF03816">
    <property type="entry name" value="LytR_cpsA_psr"/>
    <property type="match status" value="1"/>
</dbReference>
<keyword evidence="3" id="KW-0472">Membrane</keyword>
<keyword evidence="3" id="KW-1133">Transmembrane helix</keyword>
<feature type="transmembrane region" description="Helical" evidence="3">
    <location>
        <begin position="107"/>
        <end position="130"/>
    </location>
</feature>
<dbReference type="Proteomes" id="UP000290624">
    <property type="component" value="Unassembled WGS sequence"/>
</dbReference>
<sequence>MSSTDDEDWLYRRGDYASGEPSDQSPPPRTPPPEPRQPRPEAGRPTPVGHYDAAGAPLSDAGSRSAGVGEPPVSPTRPGSPGEPGGGNVPSGPRAPRPRRRVRPGRIVLVLLVVVLAYVIGVPLATWPFMPKTDATPAGTRPADTPGHVFVLAGSDSRAALSTEEQVKLGTGNDAGQRTDTIMLLYVPPSGKAALISVPRDSYVPIPGRGKNKINAAYAFGGPKLLVQTIEQNTGLRVDGYVEVGFGGFVNVVDAVGGIQMCPPNAIQDKDSNLDIPAGCQNMSGATALGYVRMRHADPEGDLGRAKRQREMVSALAKKVLSPATLLLPWQWWGVNSSVSQSLTVGNDTGPMEFAGLVSAAMKIGTGQADTLSVPVGNPNAHTAAGSSVLWDTKKAAAMFDAMKRGEGDLTPYA</sequence>
<keyword evidence="3" id="KW-0812">Transmembrane</keyword>
<organism evidence="5 6">
    <name type="scientific">Propioniciclava flava</name>
    <dbReference type="NCBI Taxonomy" id="2072026"/>
    <lineage>
        <taxon>Bacteria</taxon>
        <taxon>Bacillati</taxon>
        <taxon>Actinomycetota</taxon>
        <taxon>Actinomycetes</taxon>
        <taxon>Propionibacteriales</taxon>
        <taxon>Propionibacteriaceae</taxon>
        <taxon>Propioniciclava</taxon>
    </lineage>
</organism>
<dbReference type="EMBL" id="PPCV01000003">
    <property type="protein sequence ID" value="RXW32615.1"/>
    <property type="molecule type" value="Genomic_DNA"/>
</dbReference>
<comment type="similarity">
    <text evidence="1">Belongs to the LytR/CpsA/Psr (LCP) family.</text>
</comment>
<dbReference type="OrthoDB" id="9782542at2"/>
<dbReference type="InterPro" id="IPR050922">
    <property type="entry name" value="LytR/CpsA/Psr_CW_biosynth"/>
</dbReference>
<proteinExistence type="inferred from homology"/>
<evidence type="ECO:0000313" key="5">
    <source>
        <dbReference type="EMBL" id="RXW32615.1"/>
    </source>
</evidence>
<evidence type="ECO:0000256" key="3">
    <source>
        <dbReference type="SAM" id="Phobius"/>
    </source>
</evidence>
<dbReference type="PANTHER" id="PTHR33392">
    <property type="entry name" value="POLYISOPRENYL-TEICHOIC ACID--PEPTIDOGLYCAN TEICHOIC ACID TRANSFERASE TAGU"/>
    <property type="match status" value="1"/>
</dbReference>